<sequence length="139" mass="15900">MKIVKDCWDDIDTFNCQYGAHVFDGVTAKIYVNHWLATNSEIRGDFCRVNDEGFVGHCLLVFDGVKTFDFSIRQWIEKDGVVVWRDPVVFHYEAEVKGGARRYEFEGSLQGFPSSVSICVEAQRFSLHILGKDEPARES</sequence>
<dbReference type="Proteomes" id="UP000216164">
    <property type="component" value="Unassembled WGS sequence"/>
</dbReference>
<dbReference type="AlphaFoldDB" id="A0AAP8D4B8"/>
<proteinExistence type="predicted"/>
<protein>
    <submittedName>
        <fullName evidence="1">Uncharacterized protein</fullName>
    </submittedName>
</protein>
<evidence type="ECO:0000313" key="1">
    <source>
        <dbReference type="EMBL" id="OYQ13598.1"/>
    </source>
</evidence>
<organism evidence="1 2">
    <name type="scientific">Ralstonia solanacearum K60</name>
    <dbReference type="NCBI Taxonomy" id="1091042"/>
    <lineage>
        <taxon>Bacteria</taxon>
        <taxon>Pseudomonadati</taxon>
        <taxon>Pseudomonadota</taxon>
        <taxon>Betaproteobacteria</taxon>
        <taxon>Burkholderiales</taxon>
        <taxon>Burkholderiaceae</taxon>
        <taxon>Ralstonia</taxon>
        <taxon>Ralstonia solanacearum species complex</taxon>
    </lineage>
</organism>
<comment type="caution">
    <text evidence="1">The sequence shown here is derived from an EMBL/GenBank/DDBJ whole genome shotgun (WGS) entry which is preliminary data.</text>
</comment>
<dbReference type="EMBL" id="NCTK01000001">
    <property type="protein sequence ID" value="OYQ13598.1"/>
    <property type="molecule type" value="Genomic_DNA"/>
</dbReference>
<gene>
    <name evidence="1" type="ORF">B7R77_10250</name>
</gene>
<accession>A0AAP8D4B8</accession>
<dbReference type="RefSeq" id="WP_075060882.1">
    <property type="nucleotide sequence ID" value="NZ_NCTK01000001.1"/>
</dbReference>
<evidence type="ECO:0000313" key="2">
    <source>
        <dbReference type="Proteomes" id="UP000216164"/>
    </source>
</evidence>
<name>A0AAP8D4B8_RALSL</name>
<reference evidence="1 2" key="1">
    <citation type="submission" date="2017-04" db="EMBL/GenBank/DDBJ databases">
        <title>Genome Announcement: Closed genomes of Ralstonia solanacearum strains K60, UW551, and UW700.</title>
        <authorList>
            <person name="Hayes M."/>
            <person name="Macintyre A.M."/>
            <person name="Allen C."/>
        </authorList>
    </citation>
    <scope>NUCLEOTIDE SEQUENCE [LARGE SCALE GENOMIC DNA]</scope>
    <source>
        <strain evidence="1 2">UW25</strain>
    </source>
</reference>